<dbReference type="InterPro" id="IPR053318">
    <property type="entry name" value="GT64"/>
</dbReference>
<feature type="signal peptide" evidence="4">
    <location>
        <begin position="1"/>
        <end position="19"/>
    </location>
</feature>
<evidence type="ECO:0000256" key="1">
    <source>
        <dbReference type="ARBA" id="ARBA00008700"/>
    </source>
</evidence>
<gene>
    <name evidence="6" type="ORF">SHERM_15114</name>
</gene>
<dbReference type="GO" id="GO:0016020">
    <property type="term" value="C:membrane"/>
    <property type="evidence" value="ECO:0007669"/>
    <property type="project" value="InterPro"/>
</dbReference>
<organism evidence="6 7">
    <name type="scientific">Striga hermonthica</name>
    <name type="common">Purple witchweed</name>
    <name type="synonym">Buchnera hermonthica</name>
    <dbReference type="NCBI Taxonomy" id="68872"/>
    <lineage>
        <taxon>Eukaryota</taxon>
        <taxon>Viridiplantae</taxon>
        <taxon>Streptophyta</taxon>
        <taxon>Embryophyta</taxon>
        <taxon>Tracheophyta</taxon>
        <taxon>Spermatophyta</taxon>
        <taxon>Magnoliopsida</taxon>
        <taxon>eudicotyledons</taxon>
        <taxon>Gunneridae</taxon>
        <taxon>Pentapetalae</taxon>
        <taxon>asterids</taxon>
        <taxon>lamiids</taxon>
        <taxon>Lamiales</taxon>
        <taxon>Orobanchaceae</taxon>
        <taxon>Buchnereae</taxon>
        <taxon>Striga</taxon>
    </lineage>
</organism>
<evidence type="ECO:0000256" key="2">
    <source>
        <dbReference type="ARBA" id="ARBA00022679"/>
    </source>
</evidence>
<dbReference type="Gene3D" id="3.90.550.10">
    <property type="entry name" value="Spore Coat Polysaccharide Biosynthesis Protein SpsA, Chain A"/>
    <property type="match status" value="1"/>
</dbReference>
<dbReference type="PANTHER" id="PTHR48409:SF1">
    <property type="entry name" value="GLYCOSYLTRANSFERASE FAMILY PROTEIN 64 C3"/>
    <property type="match status" value="1"/>
</dbReference>
<dbReference type="InterPro" id="IPR029044">
    <property type="entry name" value="Nucleotide-diphossugar_trans"/>
</dbReference>
<keyword evidence="4" id="KW-0732">Signal</keyword>
<dbReference type="Proteomes" id="UP001153555">
    <property type="component" value="Unassembled WGS sequence"/>
</dbReference>
<comment type="caution">
    <text evidence="6">The sequence shown here is derived from an EMBL/GenBank/DDBJ whole genome shotgun (WGS) entry which is preliminary data.</text>
</comment>
<feature type="chain" id="PRO_5040387380" evidence="4">
    <location>
        <begin position="20"/>
        <end position="319"/>
    </location>
</feature>
<keyword evidence="7" id="KW-1185">Reference proteome</keyword>
<dbReference type="InterPro" id="IPR015338">
    <property type="entry name" value="GT64_dom"/>
</dbReference>
<dbReference type="OrthoDB" id="5954868at2759"/>
<evidence type="ECO:0000256" key="4">
    <source>
        <dbReference type="SAM" id="SignalP"/>
    </source>
</evidence>
<proteinExistence type="inferred from homology"/>
<accession>A0A9N7MNP2</accession>
<dbReference type="PANTHER" id="PTHR48409">
    <property type="entry name" value="GLYCOSYLTRANSFERASE FAMILY PROTEIN 64 C3"/>
    <property type="match status" value="1"/>
</dbReference>
<evidence type="ECO:0000313" key="7">
    <source>
        <dbReference type="Proteomes" id="UP001153555"/>
    </source>
</evidence>
<dbReference type="EMBL" id="CACSLK010012233">
    <property type="protein sequence ID" value="CAA0814960.1"/>
    <property type="molecule type" value="Genomic_DNA"/>
</dbReference>
<evidence type="ECO:0000313" key="6">
    <source>
        <dbReference type="EMBL" id="CAA0814960.1"/>
    </source>
</evidence>
<dbReference type="GO" id="GO:0016757">
    <property type="term" value="F:glycosyltransferase activity"/>
    <property type="evidence" value="ECO:0007669"/>
    <property type="project" value="InterPro"/>
</dbReference>
<protein>
    <submittedName>
        <fullName evidence="6">Glycosyltransferase family protein 64 C3</fullName>
    </submittedName>
</protein>
<sequence>MNNFVIFFAVIFSFRPLVAVISSRSVPDPICKGPDPTNLRSDQMTVIISGYSEHRIPLLHSITSAYSASPAVADVVLLWCNPSTPARTLAGLSQNLSGAAAVLRAPSSSLNHRFYPLETIRTRAVLICDDDVEPDPRSVSFVFAVWRSDPARAVGLFARSHAYDIASRTWIYTMEREKYSIVLTKFMIVNIKHLVTYSCGREYQEARRIVEEMNNCEDILMNFVVAEENQRGPVLVGVRGGGVRDYGDARNDGALREVGLSSRRGEHRKRRGECIREFHRVLGRMPLKFSYGKMVDDVGEQGLCKKSGKLVSCDQQDSR</sequence>
<comment type="similarity">
    <text evidence="1">Belongs to the glycosyltransferase 64 family.</text>
</comment>
<name>A0A9N7MNP2_STRHE</name>
<reference evidence="6" key="1">
    <citation type="submission" date="2019-12" db="EMBL/GenBank/DDBJ databases">
        <authorList>
            <person name="Scholes J."/>
        </authorList>
    </citation>
    <scope>NUCLEOTIDE SEQUENCE</scope>
</reference>
<dbReference type="Pfam" id="PF09258">
    <property type="entry name" value="Glyco_transf_64"/>
    <property type="match status" value="1"/>
</dbReference>
<keyword evidence="2" id="KW-0808">Transferase</keyword>
<evidence type="ECO:0000256" key="3">
    <source>
        <dbReference type="ARBA" id="ARBA00023157"/>
    </source>
</evidence>
<dbReference type="AlphaFoldDB" id="A0A9N7MNP2"/>
<feature type="domain" description="Glycosyl transferase 64" evidence="5">
    <location>
        <begin position="45"/>
        <end position="296"/>
    </location>
</feature>
<dbReference type="SUPFAM" id="SSF53448">
    <property type="entry name" value="Nucleotide-diphospho-sugar transferases"/>
    <property type="match status" value="1"/>
</dbReference>
<evidence type="ECO:0000259" key="5">
    <source>
        <dbReference type="Pfam" id="PF09258"/>
    </source>
</evidence>
<keyword evidence="3" id="KW-1015">Disulfide bond</keyword>